<evidence type="ECO:0000259" key="2">
    <source>
        <dbReference type="Pfam" id="PF07786"/>
    </source>
</evidence>
<proteinExistence type="predicted"/>
<accession>A0A6M4MC23</accession>
<feature type="transmembrane region" description="Helical" evidence="1">
    <location>
        <begin position="238"/>
        <end position="256"/>
    </location>
</feature>
<reference evidence="4" key="1">
    <citation type="submission" date="2014-12" db="EMBL/GenBank/DDBJ databases">
        <title>Complete genome sequence of a multi-drug resistant Klebsiella pneumoniae.</title>
        <authorList>
            <person name="Hua X."/>
            <person name="Chen Q."/>
            <person name="Li X."/>
            <person name="Feng Y."/>
            <person name="Ruan Z."/>
            <person name="Yu Y."/>
        </authorList>
    </citation>
    <scope>NUCLEOTIDE SEQUENCE [LARGE SCALE GENOMIC DNA]</scope>
    <source>
        <strain evidence="4">5.12</strain>
    </source>
</reference>
<keyword evidence="4" id="KW-1185">Reference proteome</keyword>
<protein>
    <submittedName>
        <fullName evidence="3">DUF1624 domain-containing protein</fullName>
    </submittedName>
</protein>
<feature type="transmembrane region" description="Helical" evidence="1">
    <location>
        <begin position="360"/>
        <end position="382"/>
    </location>
</feature>
<feature type="transmembrane region" description="Helical" evidence="1">
    <location>
        <begin position="157"/>
        <end position="177"/>
    </location>
</feature>
<reference evidence="3 4" key="2">
    <citation type="submission" date="2020-04" db="EMBL/GenBank/DDBJ databases">
        <title>Complete genome sequence of Alteromonas pelagimontana 5.12T.</title>
        <authorList>
            <person name="Sinha R.K."/>
            <person name="Krishnan K.P."/>
            <person name="Kurian J.P."/>
        </authorList>
    </citation>
    <scope>NUCLEOTIDE SEQUENCE [LARGE SCALE GENOMIC DNA]</scope>
    <source>
        <strain evidence="3 4">5.12</strain>
    </source>
</reference>
<dbReference type="Pfam" id="PF07786">
    <property type="entry name" value="HGSNAT_cat"/>
    <property type="match status" value="1"/>
</dbReference>
<evidence type="ECO:0000313" key="4">
    <source>
        <dbReference type="Proteomes" id="UP000219285"/>
    </source>
</evidence>
<evidence type="ECO:0000313" key="3">
    <source>
        <dbReference type="EMBL" id="QJR80731.1"/>
    </source>
</evidence>
<feature type="domain" description="Heparan-alpha-glucosaminide N-acetyltransferase catalytic" evidence="2">
    <location>
        <begin position="23"/>
        <end position="234"/>
    </location>
</feature>
<keyword evidence="1" id="KW-0472">Membrane</keyword>
<name>A0A6M4MC23_9ALTE</name>
<dbReference type="EMBL" id="CP052766">
    <property type="protein sequence ID" value="QJR80731.1"/>
    <property type="molecule type" value="Genomic_DNA"/>
</dbReference>
<dbReference type="PANTHER" id="PTHR40407:SF1">
    <property type="entry name" value="HEPARAN-ALPHA-GLUCOSAMINIDE N-ACETYLTRANSFERASE CATALYTIC DOMAIN-CONTAINING PROTEIN"/>
    <property type="match status" value="1"/>
</dbReference>
<feature type="transmembrane region" description="Helical" evidence="1">
    <location>
        <begin position="71"/>
        <end position="94"/>
    </location>
</feature>
<feature type="transmembrane region" description="Helical" evidence="1">
    <location>
        <begin position="131"/>
        <end position="150"/>
    </location>
</feature>
<organism evidence="3 4">
    <name type="scientific">Alteromonas pelagimontana</name>
    <dbReference type="NCBI Taxonomy" id="1858656"/>
    <lineage>
        <taxon>Bacteria</taxon>
        <taxon>Pseudomonadati</taxon>
        <taxon>Pseudomonadota</taxon>
        <taxon>Gammaproteobacteria</taxon>
        <taxon>Alteromonadales</taxon>
        <taxon>Alteromonadaceae</taxon>
        <taxon>Alteromonas/Salinimonas group</taxon>
        <taxon>Alteromonas</taxon>
    </lineage>
</organism>
<keyword evidence="1" id="KW-0812">Transmembrane</keyword>
<dbReference type="InterPro" id="IPR012429">
    <property type="entry name" value="HGSNAT_cat"/>
</dbReference>
<feature type="transmembrane region" description="Helical" evidence="1">
    <location>
        <begin position="325"/>
        <end position="348"/>
    </location>
</feature>
<keyword evidence="1" id="KW-1133">Transmembrane helix</keyword>
<dbReference type="PANTHER" id="PTHR40407">
    <property type="entry name" value="MEMBRANE PROTEIN-LIKE PROTEIN"/>
    <property type="match status" value="1"/>
</dbReference>
<feature type="transmembrane region" description="Helical" evidence="1">
    <location>
        <begin position="106"/>
        <end position="125"/>
    </location>
</feature>
<gene>
    <name evidence="3" type="ORF">CA267_008035</name>
</gene>
<feature type="transmembrane region" description="Helical" evidence="1">
    <location>
        <begin position="287"/>
        <end position="305"/>
    </location>
</feature>
<dbReference type="AlphaFoldDB" id="A0A6M4MC23"/>
<dbReference type="OrthoDB" id="508112at2"/>
<dbReference type="RefSeq" id="WP_075607968.1">
    <property type="nucleotide sequence ID" value="NZ_CP052766.1"/>
</dbReference>
<dbReference type="Proteomes" id="UP000219285">
    <property type="component" value="Chromosome"/>
</dbReference>
<feature type="transmembrane region" description="Helical" evidence="1">
    <location>
        <begin position="205"/>
        <end position="226"/>
    </location>
</feature>
<dbReference type="KEGG" id="apel:CA267_008035"/>
<evidence type="ECO:0000256" key="1">
    <source>
        <dbReference type="SAM" id="Phobius"/>
    </source>
</evidence>
<sequence>MSSSVVMADVTSSGVDKQTLKKRIASIDILRGVVMIIMVMDHVRERLFFHMPVADPMDIDNTAPALYFSRLAAHLCAPAFVFLTGLSAWLYAQGANGNFRSPTQFLVKRGLFLIVLELTVIAFAWNGDFNALFLQVIWAIGISMIALGLLAKLPFPVVGAVGFLIVFGHNLLTPITFQAGETGFTLWSILHDRNVLMLEPVRVRASYPVLPWIGVIALGYFAGPLYARTKDAFSRQKILLALGIGCWALLLLLRGFNVYGETLPWEAQQSVLHTLMSFLNFTKYPPSLDYLLLTLGMVFILLAWLERMLGKLLDAIETFGSAPMFFYILHLYVLLVIYQILLAIYGANQGERFGVDSIEWVWLITVILVIALYFPTRAFAAFKHRSKNPLWRYL</sequence>